<feature type="coiled-coil region" evidence="1">
    <location>
        <begin position="442"/>
        <end position="472"/>
    </location>
</feature>
<feature type="non-terminal residue" evidence="4">
    <location>
        <position position="1"/>
    </location>
</feature>
<feature type="region of interest" description="Disordered" evidence="2">
    <location>
        <begin position="658"/>
        <end position="692"/>
    </location>
</feature>
<dbReference type="AlphaFoldDB" id="K0TJK3"/>
<feature type="compositionally biased region" description="Acidic residues" evidence="2">
    <location>
        <begin position="658"/>
        <end position="673"/>
    </location>
</feature>
<name>K0TJK3_THAOC</name>
<comment type="caution">
    <text evidence="4">The sequence shown here is derived from an EMBL/GenBank/DDBJ whole genome shotgun (WGS) entry which is preliminary data.</text>
</comment>
<keyword evidence="1" id="KW-0175">Coiled coil</keyword>
<evidence type="ECO:0000259" key="3">
    <source>
        <dbReference type="PROSITE" id="PS50835"/>
    </source>
</evidence>
<gene>
    <name evidence="4" type="ORF">THAOC_07844</name>
</gene>
<dbReference type="Proteomes" id="UP000266841">
    <property type="component" value="Unassembled WGS sequence"/>
</dbReference>
<evidence type="ECO:0000256" key="1">
    <source>
        <dbReference type="SAM" id="Coils"/>
    </source>
</evidence>
<dbReference type="EMBL" id="AGNL01008069">
    <property type="protein sequence ID" value="EJK70767.1"/>
    <property type="molecule type" value="Genomic_DNA"/>
</dbReference>
<feature type="region of interest" description="Disordered" evidence="2">
    <location>
        <begin position="1"/>
        <end position="39"/>
    </location>
</feature>
<feature type="compositionally biased region" description="Pro residues" evidence="2">
    <location>
        <begin position="69"/>
        <end position="79"/>
    </location>
</feature>
<protein>
    <recommendedName>
        <fullName evidence="3">Ig-like domain-containing protein</fullName>
    </recommendedName>
</protein>
<feature type="region of interest" description="Disordered" evidence="2">
    <location>
        <begin position="52"/>
        <end position="99"/>
    </location>
</feature>
<feature type="domain" description="Ig-like" evidence="3">
    <location>
        <begin position="106"/>
        <end position="154"/>
    </location>
</feature>
<organism evidence="4 5">
    <name type="scientific">Thalassiosira oceanica</name>
    <name type="common">Marine diatom</name>
    <dbReference type="NCBI Taxonomy" id="159749"/>
    <lineage>
        <taxon>Eukaryota</taxon>
        <taxon>Sar</taxon>
        <taxon>Stramenopiles</taxon>
        <taxon>Ochrophyta</taxon>
        <taxon>Bacillariophyta</taxon>
        <taxon>Coscinodiscophyceae</taxon>
        <taxon>Thalassiosirophycidae</taxon>
        <taxon>Thalassiosirales</taxon>
        <taxon>Thalassiosiraceae</taxon>
        <taxon>Thalassiosira</taxon>
    </lineage>
</organism>
<evidence type="ECO:0000256" key="2">
    <source>
        <dbReference type="SAM" id="MobiDB-lite"/>
    </source>
</evidence>
<dbReference type="PROSITE" id="PS50835">
    <property type="entry name" value="IG_LIKE"/>
    <property type="match status" value="1"/>
</dbReference>
<evidence type="ECO:0000313" key="4">
    <source>
        <dbReference type="EMBL" id="EJK70767.1"/>
    </source>
</evidence>
<reference evidence="4 5" key="1">
    <citation type="journal article" date="2012" name="Genome Biol.">
        <title>Genome and low-iron response of an oceanic diatom adapted to chronic iron limitation.</title>
        <authorList>
            <person name="Lommer M."/>
            <person name="Specht M."/>
            <person name="Roy A.S."/>
            <person name="Kraemer L."/>
            <person name="Andreson R."/>
            <person name="Gutowska M.A."/>
            <person name="Wolf J."/>
            <person name="Bergner S.V."/>
            <person name="Schilhabel M.B."/>
            <person name="Klostermeier U.C."/>
            <person name="Beiko R.G."/>
            <person name="Rosenstiel P."/>
            <person name="Hippler M."/>
            <person name="Laroche J."/>
        </authorList>
    </citation>
    <scope>NUCLEOTIDE SEQUENCE [LARGE SCALE GENOMIC DNA]</scope>
    <source>
        <strain evidence="4 5">CCMP1005</strain>
    </source>
</reference>
<sequence>RRDTGLAGKAKHGDAAPVEGPFRRNNGSTARHTRDVGSTRTTCTAIQIMCRKSAHSSRQNGDGVYSLPSPSPSRLPVPRPHNAGDPSASPLNEDDDDLQPNEVVLPSVTVDLSRVDTGIFTHISSFVGESRDLLSLALTCKSFGWRPPSPTRSWSTVEEVARQAVCSRATDDEIGCLPQYDSGTTTWLSVLNSFEHLRLFDVERSSSTLSVGDADNQGMQSSPGKSLQQLVDQYSDQNLRLLRSLQKQRQKLLRWEQYHTRQQRVIDNLRRTQSVEVRVDNRRVCSGVTAKDISNARLQPASEDSDGLQEAREDALMGFHKLVGNAVRQQASWRGQHQNRGLWMPGWTMNGCLGFLVTSSSSQPAWQCIEVRGQVGFRRHGKCQHVVEQYETCCPSCKADRPSLVKMCKNEMKRRNEVEDRDLARGRQDRMYQSPSMHLRVQRFQRREIERLEKKQRRLEAAVIRMRAAAAKVPNLDSEALLGDEAEFKRQYEEMMKGEKDVSRQEVFKLLFAEMALVRKRKDTHGANHGWVWSNLMVQFCGYVRYGNGGSGGMSAEAWDFLAGVCNFPKDRTLMRYNRTDTSSPDGGCFETILQFAEHLQDKPLDHPIRYGKVSIDSHTIKEGFAHDPNTNAIVGAAFDAFDPDVIVDEFRKYEEEAIESDPDLGDEDEAGDRDDAVGRTNESDQRKDDETLAKGRHYHAMVFQSWSGKHRSIHFVAGRWVLAKHSSRWLRRTTRQIIALLASFHLYVTGEAYDGASENRTWQNRTLDIKLRELIPDLIESPGDASEAMEVSDVDVETMAQPHLDEDASEAVEGSRGDGETVVAPPLDPTRRKFGADELPLDMHVASKHPSIDDLFVIALADFSHAIKKITNAVERGNLRQGEQLLPITMEMMRDVYVAGTDINGPEAHLSGAIMLFPSLCMEIFQKTAKNRMRVSFAVKLHSASMHKCILQYRDRISDRIPPEHFEAVLTHIEKTNRWTDVMNNSRNKGCEKISAVDHQHVFELLDYASYFEQWKRSMHTSDFVPSSTYEDVMRTCFGVVLTARMLLPRWEKAGYKDETIVQRNHGTDDCENLFRKSRGANSNANAKDTGHIIAGVVGGAMNSLGGGKRKNCGAREYVSNKELDSGKIKRRKIGD</sequence>
<proteinExistence type="predicted"/>
<evidence type="ECO:0000313" key="5">
    <source>
        <dbReference type="Proteomes" id="UP000266841"/>
    </source>
</evidence>
<keyword evidence="5" id="KW-1185">Reference proteome</keyword>
<accession>K0TJK3</accession>
<feature type="region of interest" description="Disordered" evidence="2">
    <location>
        <begin position="808"/>
        <end position="830"/>
    </location>
</feature>
<dbReference type="InterPro" id="IPR007110">
    <property type="entry name" value="Ig-like_dom"/>
</dbReference>
<feature type="compositionally biased region" description="Basic and acidic residues" evidence="2">
    <location>
        <begin position="674"/>
        <end position="692"/>
    </location>
</feature>